<dbReference type="SMART" id="SM00774">
    <property type="entry name" value="WRKY"/>
    <property type="match status" value="1"/>
</dbReference>
<dbReference type="AlphaFoldDB" id="A0A922E9P7"/>
<protein>
    <recommendedName>
        <fullName evidence="7">WRKY domain-containing protein</fullName>
    </recommendedName>
</protein>
<comment type="subcellular location">
    <subcellularLocation>
        <location evidence="1">Nucleus</location>
    </subcellularLocation>
</comment>
<evidence type="ECO:0000256" key="1">
    <source>
        <dbReference type="ARBA" id="ARBA00004123"/>
    </source>
</evidence>
<organism evidence="8 9">
    <name type="scientific">Carya illinoinensis</name>
    <name type="common">Pecan</name>
    <dbReference type="NCBI Taxonomy" id="32201"/>
    <lineage>
        <taxon>Eukaryota</taxon>
        <taxon>Viridiplantae</taxon>
        <taxon>Streptophyta</taxon>
        <taxon>Embryophyta</taxon>
        <taxon>Tracheophyta</taxon>
        <taxon>Spermatophyta</taxon>
        <taxon>Magnoliopsida</taxon>
        <taxon>eudicotyledons</taxon>
        <taxon>Gunneridae</taxon>
        <taxon>Pentapetalae</taxon>
        <taxon>rosids</taxon>
        <taxon>fabids</taxon>
        <taxon>Fagales</taxon>
        <taxon>Juglandaceae</taxon>
        <taxon>Carya</taxon>
    </lineage>
</organism>
<evidence type="ECO:0000256" key="5">
    <source>
        <dbReference type="ARBA" id="ARBA00023242"/>
    </source>
</evidence>
<proteinExistence type="predicted"/>
<dbReference type="FunFam" id="2.20.25.80:FF:000004">
    <property type="entry name" value="WRKY transcription factor 65"/>
    <property type="match status" value="1"/>
</dbReference>
<dbReference type="GO" id="GO:0005516">
    <property type="term" value="F:calmodulin binding"/>
    <property type="evidence" value="ECO:0007669"/>
    <property type="project" value="UniProtKB-ARBA"/>
</dbReference>
<keyword evidence="2" id="KW-0805">Transcription regulation</keyword>
<dbReference type="PANTHER" id="PTHR31282">
    <property type="entry name" value="WRKY TRANSCRIPTION FACTOR 21-RELATED"/>
    <property type="match status" value="1"/>
</dbReference>
<evidence type="ECO:0000256" key="3">
    <source>
        <dbReference type="ARBA" id="ARBA00023125"/>
    </source>
</evidence>
<evidence type="ECO:0000313" key="9">
    <source>
        <dbReference type="Proteomes" id="UP000811246"/>
    </source>
</evidence>
<dbReference type="Pfam" id="PF10533">
    <property type="entry name" value="Plant_zn_clust"/>
    <property type="match status" value="1"/>
</dbReference>
<dbReference type="GO" id="GO:0043565">
    <property type="term" value="F:sequence-specific DNA binding"/>
    <property type="evidence" value="ECO:0007669"/>
    <property type="project" value="InterPro"/>
</dbReference>
<feature type="compositionally biased region" description="Low complexity" evidence="6">
    <location>
        <begin position="90"/>
        <end position="99"/>
    </location>
</feature>
<evidence type="ECO:0000256" key="4">
    <source>
        <dbReference type="ARBA" id="ARBA00023163"/>
    </source>
</evidence>
<reference evidence="8" key="1">
    <citation type="submission" date="2021-01" db="EMBL/GenBank/DDBJ databases">
        <authorList>
            <person name="Lovell J.T."/>
            <person name="Bentley N."/>
            <person name="Bhattarai G."/>
            <person name="Jenkins J.W."/>
            <person name="Sreedasyam A."/>
            <person name="Alarcon Y."/>
            <person name="Bock C."/>
            <person name="Boston L."/>
            <person name="Carlson J."/>
            <person name="Cervantes K."/>
            <person name="Clermont K."/>
            <person name="Krom N."/>
            <person name="Kubenka K."/>
            <person name="Mamidi S."/>
            <person name="Mattison C."/>
            <person name="Monteros M."/>
            <person name="Pisani C."/>
            <person name="Plott C."/>
            <person name="Rajasekar S."/>
            <person name="Rhein H.S."/>
            <person name="Rohla C."/>
            <person name="Song M."/>
            <person name="Hilaire R.S."/>
            <person name="Shu S."/>
            <person name="Wells L."/>
            <person name="Wang X."/>
            <person name="Webber J."/>
            <person name="Heerema R.J."/>
            <person name="Klein P."/>
            <person name="Conner P."/>
            <person name="Grauke L."/>
            <person name="Grimwood J."/>
            <person name="Schmutz J."/>
            <person name="Randall J.J."/>
        </authorList>
    </citation>
    <scope>NUCLEOTIDE SEQUENCE</scope>
    <source>
        <tissue evidence="8">Leaf</tissue>
    </source>
</reference>
<dbReference type="GO" id="GO:0005634">
    <property type="term" value="C:nucleus"/>
    <property type="evidence" value="ECO:0007669"/>
    <property type="project" value="UniProtKB-SubCell"/>
</dbReference>
<dbReference type="Proteomes" id="UP000811246">
    <property type="component" value="Chromosome 8"/>
</dbReference>
<gene>
    <name evidence="8" type="ORF">I3842_08G031300</name>
</gene>
<feature type="region of interest" description="Disordered" evidence="6">
    <location>
        <begin position="78"/>
        <end position="126"/>
    </location>
</feature>
<keyword evidence="4" id="KW-0804">Transcription</keyword>
<accession>A0A922E9P7</accession>
<keyword evidence="5" id="KW-0539">Nucleus</keyword>
<sequence length="316" mass="34654">MAIDLVGFSKMDEHTAIQHAASAGLKSMEQFISLLSHPAPQGQYLGLNHDHPELDCREIADFTVSKFKQVVSILNRTGHARFRRGPSNPPSSSSGPAYPVERPEIRSQQSQTFKLDFAKPKATTSESRSEVSAIQYSKERFSISPPVSSTTSSFMSSITGDGSVSNGKLGTSLLVAPTTTFSAGKPPLSSSHRKRCNVDHSLCAGVVAKISLSGRCHCSKRRKSRVRKTIRILATSSKITDIEPDEYSWRKYGQKPIKGSPYPRGYYKCSTVKGCPARKHVERAQDDPKTLIVTYEGEHRHPHTPIPAASFVIQSA</sequence>
<name>A0A922E9P7_CARIL</name>
<dbReference type="InterPro" id="IPR018872">
    <property type="entry name" value="Zn-cluster-dom"/>
</dbReference>
<evidence type="ECO:0000256" key="6">
    <source>
        <dbReference type="SAM" id="MobiDB-lite"/>
    </source>
</evidence>
<dbReference type="EMBL" id="CM031832">
    <property type="protein sequence ID" value="KAG6698667.1"/>
    <property type="molecule type" value="Genomic_DNA"/>
</dbReference>
<dbReference type="InterPro" id="IPR003657">
    <property type="entry name" value="WRKY_dom"/>
</dbReference>
<dbReference type="PROSITE" id="PS50811">
    <property type="entry name" value="WRKY"/>
    <property type="match status" value="1"/>
</dbReference>
<keyword evidence="3" id="KW-0238">DNA-binding</keyword>
<comment type="caution">
    <text evidence="8">The sequence shown here is derived from an EMBL/GenBank/DDBJ whole genome shotgun (WGS) entry which is preliminary data.</text>
</comment>
<feature type="domain" description="WRKY" evidence="7">
    <location>
        <begin position="238"/>
        <end position="304"/>
    </location>
</feature>
<evidence type="ECO:0000259" key="7">
    <source>
        <dbReference type="PROSITE" id="PS50811"/>
    </source>
</evidence>
<dbReference type="InterPro" id="IPR044810">
    <property type="entry name" value="WRKY_plant"/>
</dbReference>
<evidence type="ECO:0000313" key="8">
    <source>
        <dbReference type="EMBL" id="KAG6698667.1"/>
    </source>
</evidence>
<evidence type="ECO:0000256" key="2">
    <source>
        <dbReference type="ARBA" id="ARBA00023015"/>
    </source>
</evidence>
<dbReference type="Pfam" id="PF03106">
    <property type="entry name" value="WRKY"/>
    <property type="match status" value="1"/>
</dbReference>
<dbReference type="GO" id="GO:0003700">
    <property type="term" value="F:DNA-binding transcription factor activity"/>
    <property type="evidence" value="ECO:0007669"/>
    <property type="project" value="InterPro"/>
</dbReference>